<dbReference type="Pfam" id="PF12770">
    <property type="entry name" value="CHAT"/>
    <property type="match status" value="1"/>
</dbReference>
<feature type="repeat" description="TPR" evidence="1">
    <location>
        <begin position="805"/>
        <end position="838"/>
    </location>
</feature>
<dbReference type="Proteomes" id="UP000199397">
    <property type="component" value="Unassembled WGS sequence"/>
</dbReference>
<accession>A0A1H4G1V5</accession>
<dbReference type="InterPro" id="IPR027417">
    <property type="entry name" value="P-loop_NTPase"/>
</dbReference>
<protein>
    <submittedName>
        <fullName evidence="3">AAA ATPase domain-containing protein</fullName>
    </submittedName>
</protein>
<evidence type="ECO:0000256" key="1">
    <source>
        <dbReference type="PROSITE-ProRule" id="PRU00339"/>
    </source>
</evidence>
<dbReference type="STRING" id="525918.SAMN05660964_03194"/>
<feature type="domain" description="CHAT" evidence="2">
    <location>
        <begin position="45"/>
        <end position="319"/>
    </location>
</feature>
<gene>
    <name evidence="3" type="ORF">SAMN05660964_03194</name>
</gene>
<proteinExistence type="predicted"/>
<keyword evidence="4" id="KW-1185">Reference proteome</keyword>
<dbReference type="EMBL" id="FNQP01000026">
    <property type="protein sequence ID" value="SEB02732.1"/>
    <property type="molecule type" value="Genomic_DNA"/>
</dbReference>
<evidence type="ECO:0000313" key="4">
    <source>
        <dbReference type="Proteomes" id="UP000199397"/>
    </source>
</evidence>
<dbReference type="AlphaFoldDB" id="A0A1H4G1V5"/>
<dbReference type="Gene3D" id="3.40.50.300">
    <property type="entry name" value="P-loop containing nucleotide triphosphate hydrolases"/>
    <property type="match status" value="1"/>
</dbReference>
<evidence type="ECO:0000259" key="2">
    <source>
        <dbReference type="Pfam" id="PF12770"/>
    </source>
</evidence>
<dbReference type="PROSITE" id="PS50005">
    <property type="entry name" value="TPR"/>
    <property type="match status" value="1"/>
</dbReference>
<name>A0A1H4G1V5_9GAMM</name>
<dbReference type="RefSeq" id="WP_139282209.1">
    <property type="nucleotide sequence ID" value="NZ_FNQP01000026.1"/>
</dbReference>
<sequence>MTTAPSFTITPPTDLLRTHPHIKGMADRISTAYEKHLLVEEKHLQAMGQALWDALMLGDSLELAKQASGQQVLPIIIASADAAILTLPWETLYHPTYGFLGREAGFSLSRRNLTVSAALPALQREPLRVLLFTSLPDNLSELERLDVEAEQAAVQEALMEQERLGEIVLEMPDDGRLDTLRDTLQQFQPHLVYLSGHGNFTHEHHNQRAYGSFLFEDALGRGQLVAENELVACFQNTRVQLLVMSACLSAKQHPDYPHNGLSAALYRVGIPHVIGMRESVFDKAGIQFAKALLLKLGKHSTVDVALQHARAAITQPFKEAGGYRDSNNPLRTEASYGQWCLPQLLSHDLQQGLVDWGFTPQPKSQNELKTLMGQVSVPEKFRGRRRELRQWQNRLRDKTANSLLITGVGGMGKTSLAYKLLQGLHKDGYQTFSFSLRPEHDWQSILLDMELELSEDEKAYKKYQILQSKGLDEAKQAEYFLKFLLTLYDGKLALFFDNLESVQDGQYPHAITDPTLQHWLQAAQSLTRQGLKLILTSRWRLPGWADAEHYPLGKPVYGDYVAMVRLQGLPLQGKRLQTAYETLGGNFRALEFFAKATQGMSAQEEHEFTASLGKAAAESQTDMALAKVVELRSSEEIALLHRLLAYQTTVPLLGVEIVGEPLTPCPSPSRGEGSKSETMDTVLQRLLAVSLVEQYANPHTQQTKYQLAPLVRSWLLANGAPEPDQPLLQKAANFLLWELEERQNTTWEHILATHAALLAANLTEQGQRLVLDWIIEPLNRAGMYRTLLDDWLPPLAEADNQQIKGEALGQIGKQYLHIGQYDTALDFLKKSLAITQEIGDKYGEG</sequence>
<dbReference type="InterPro" id="IPR011990">
    <property type="entry name" value="TPR-like_helical_dom_sf"/>
</dbReference>
<reference evidence="3 4" key="1">
    <citation type="submission" date="2016-10" db="EMBL/GenBank/DDBJ databases">
        <authorList>
            <person name="de Groot N.N."/>
        </authorList>
    </citation>
    <scope>NUCLEOTIDE SEQUENCE [LARGE SCALE GENOMIC DNA]</scope>
    <source>
        <strain evidence="3 4">DSM 21228</strain>
    </source>
</reference>
<evidence type="ECO:0000313" key="3">
    <source>
        <dbReference type="EMBL" id="SEB02732.1"/>
    </source>
</evidence>
<feature type="non-terminal residue" evidence="3">
    <location>
        <position position="845"/>
    </location>
</feature>
<dbReference type="InterPro" id="IPR024983">
    <property type="entry name" value="CHAT_dom"/>
</dbReference>
<dbReference type="InterPro" id="IPR019734">
    <property type="entry name" value="TPR_rpt"/>
</dbReference>
<organism evidence="3 4">
    <name type="scientific">Thiothrix caldifontis</name>
    <dbReference type="NCBI Taxonomy" id="525918"/>
    <lineage>
        <taxon>Bacteria</taxon>
        <taxon>Pseudomonadati</taxon>
        <taxon>Pseudomonadota</taxon>
        <taxon>Gammaproteobacteria</taxon>
        <taxon>Thiotrichales</taxon>
        <taxon>Thiotrichaceae</taxon>
        <taxon>Thiothrix</taxon>
    </lineage>
</organism>
<dbReference type="SUPFAM" id="SSF52540">
    <property type="entry name" value="P-loop containing nucleoside triphosphate hydrolases"/>
    <property type="match status" value="1"/>
</dbReference>
<dbReference type="OrthoDB" id="5620696at2"/>
<keyword evidence="1" id="KW-0802">TPR repeat</keyword>
<dbReference type="Gene3D" id="1.25.40.10">
    <property type="entry name" value="Tetratricopeptide repeat domain"/>
    <property type="match status" value="1"/>
</dbReference>